<dbReference type="AlphaFoldDB" id="A0A437R0Q2"/>
<evidence type="ECO:0000313" key="3">
    <source>
        <dbReference type="Proteomes" id="UP000283077"/>
    </source>
</evidence>
<feature type="transmembrane region" description="Helical" evidence="1">
    <location>
        <begin position="122"/>
        <end position="148"/>
    </location>
</feature>
<feature type="transmembrane region" description="Helical" evidence="1">
    <location>
        <begin position="160"/>
        <end position="184"/>
    </location>
</feature>
<proteinExistence type="predicted"/>
<gene>
    <name evidence="2" type="ORF">EOE67_07015</name>
</gene>
<keyword evidence="1" id="KW-1133">Transmembrane helix</keyword>
<protein>
    <submittedName>
        <fullName evidence="2">Uncharacterized protein</fullName>
    </submittedName>
</protein>
<dbReference type="OrthoDB" id="9991422at2"/>
<comment type="caution">
    <text evidence="2">The sequence shown here is derived from an EMBL/GenBank/DDBJ whole genome shotgun (WGS) entry which is preliminary data.</text>
</comment>
<organism evidence="2 3">
    <name type="scientific">Rheinheimera riviphila</name>
    <dbReference type="NCBI Taxonomy" id="1834037"/>
    <lineage>
        <taxon>Bacteria</taxon>
        <taxon>Pseudomonadati</taxon>
        <taxon>Pseudomonadota</taxon>
        <taxon>Gammaproteobacteria</taxon>
        <taxon>Chromatiales</taxon>
        <taxon>Chromatiaceae</taxon>
        <taxon>Rheinheimera</taxon>
    </lineage>
</organism>
<dbReference type="Proteomes" id="UP000283077">
    <property type="component" value="Unassembled WGS sequence"/>
</dbReference>
<keyword evidence="1" id="KW-0812">Transmembrane</keyword>
<reference evidence="2 3" key="1">
    <citation type="submission" date="2019-01" db="EMBL/GenBank/DDBJ databases">
        <authorList>
            <person name="Chen W.-M."/>
        </authorList>
    </citation>
    <scope>NUCLEOTIDE SEQUENCE [LARGE SCALE GENOMIC DNA]</scope>
    <source>
        <strain evidence="2 3">KYPC3</strain>
    </source>
</reference>
<keyword evidence="1" id="KW-0472">Membrane</keyword>
<name>A0A437R0Q2_9GAMM</name>
<feature type="transmembrane region" description="Helical" evidence="1">
    <location>
        <begin position="32"/>
        <end position="50"/>
    </location>
</feature>
<feature type="transmembrane region" description="Helical" evidence="1">
    <location>
        <begin position="81"/>
        <end position="101"/>
    </location>
</feature>
<dbReference type="RefSeq" id="WP_127698319.1">
    <property type="nucleotide sequence ID" value="NZ_SACS01000005.1"/>
</dbReference>
<dbReference type="EMBL" id="SACS01000005">
    <property type="protein sequence ID" value="RVU40339.1"/>
    <property type="molecule type" value="Genomic_DNA"/>
</dbReference>
<feature type="transmembrane region" description="Helical" evidence="1">
    <location>
        <begin position="57"/>
        <end position="75"/>
    </location>
</feature>
<sequence>MNRAKNTAKDLLCLTVCTLSLAAIFYFGNTLYNYLATTIAILTVGFFSLSRRENLPILLFVIGIQLLEFTLGTMLERVQLLQLTAASLLDLLLAFCIVHYHNDPALRRLFKINEPVKRVPQVYLISLVLAFSSLFSFLMAGEVMFYYIDKNIFNGEVPLFYSISGSVKLTIKVLFDLAIWSLLLTPGHWKFLRRIEQRFDL</sequence>
<keyword evidence="3" id="KW-1185">Reference proteome</keyword>
<accession>A0A437R0Q2</accession>
<evidence type="ECO:0000256" key="1">
    <source>
        <dbReference type="SAM" id="Phobius"/>
    </source>
</evidence>
<evidence type="ECO:0000313" key="2">
    <source>
        <dbReference type="EMBL" id="RVU40339.1"/>
    </source>
</evidence>